<organism evidence="2 3">
    <name type="scientific">Gimesia aquarii</name>
    <dbReference type="NCBI Taxonomy" id="2527964"/>
    <lineage>
        <taxon>Bacteria</taxon>
        <taxon>Pseudomonadati</taxon>
        <taxon>Planctomycetota</taxon>
        <taxon>Planctomycetia</taxon>
        <taxon>Planctomycetales</taxon>
        <taxon>Planctomycetaceae</taxon>
        <taxon>Gimesia</taxon>
    </lineage>
</organism>
<name>A0A517VZ11_9PLAN</name>
<dbReference type="Proteomes" id="UP000318704">
    <property type="component" value="Chromosome"/>
</dbReference>
<dbReference type="AlphaFoldDB" id="A0A517VZ11"/>
<dbReference type="RefSeq" id="WP_144986716.1">
    <property type="nucleotide sequence ID" value="NZ_CP037920.1"/>
</dbReference>
<evidence type="ECO:0000313" key="2">
    <source>
        <dbReference type="EMBL" id="QDT98229.1"/>
    </source>
</evidence>
<sequence>MQPFDLIMIVVLVLFLLLIPLILVRCVKDLYDHEGSTGAGSGGIVGMMVEMDRIVNPSSEHVTEAKEVETQEEEIGGD</sequence>
<gene>
    <name evidence="2" type="ORF">V144x_37150</name>
</gene>
<keyword evidence="1" id="KW-0472">Membrane</keyword>
<protein>
    <submittedName>
        <fullName evidence="2">Uncharacterized protein</fullName>
    </submittedName>
</protein>
<keyword evidence="1" id="KW-1133">Transmembrane helix</keyword>
<proteinExistence type="predicted"/>
<accession>A0A517VZ11</accession>
<feature type="transmembrane region" description="Helical" evidence="1">
    <location>
        <begin position="6"/>
        <end position="24"/>
    </location>
</feature>
<dbReference type="EMBL" id="CP037920">
    <property type="protein sequence ID" value="QDT98229.1"/>
    <property type="molecule type" value="Genomic_DNA"/>
</dbReference>
<dbReference type="KEGG" id="gaw:V144x_37150"/>
<evidence type="ECO:0000313" key="3">
    <source>
        <dbReference type="Proteomes" id="UP000318704"/>
    </source>
</evidence>
<evidence type="ECO:0000256" key="1">
    <source>
        <dbReference type="SAM" id="Phobius"/>
    </source>
</evidence>
<reference evidence="2 3" key="1">
    <citation type="submission" date="2019-03" db="EMBL/GenBank/DDBJ databases">
        <title>Deep-cultivation of Planctomycetes and their phenomic and genomic characterization uncovers novel biology.</title>
        <authorList>
            <person name="Wiegand S."/>
            <person name="Jogler M."/>
            <person name="Boedeker C."/>
            <person name="Pinto D."/>
            <person name="Vollmers J."/>
            <person name="Rivas-Marin E."/>
            <person name="Kohn T."/>
            <person name="Peeters S.H."/>
            <person name="Heuer A."/>
            <person name="Rast P."/>
            <person name="Oberbeckmann S."/>
            <person name="Bunk B."/>
            <person name="Jeske O."/>
            <person name="Meyerdierks A."/>
            <person name="Storesund J.E."/>
            <person name="Kallscheuer N."/>
            <person name="Luecker S."/>
            <person name="Lage O.M."/>
            <person name="Pohl T."/>
            <person name="Merkel B.J."/>
            <person name="Hornburger P."/>
            <person name="Mueller R.-W."/>
            <person name="Bruemmer F."/>
            <person name="Labrenz M."/>
            <person name="Spormann A.M."/>
            <person name="Op den Camp H."/>
            <person name="Overmann J."/>
            <person name="Amann R."/>
            <person name="Jetten M.S.M."/>
            <person name="Mascher T."/>
            <person name="Medema M.H."/>
            <person name="Devos D.P."/>
            <person name="Kaster A.-K."/>
            <person name="Ovreas L."/>
            <person name="Rohde M."/>
            <person name="Galperin M.Y."/>
            <person name="Jogler C."/>
        </authorList>
    </citation>
    <scope>NUCLEOTIDE SEQUENCE [LARGE SCALE GENOMIC DNA]</scope>
    <source>
        <strain evidence="2 3">V144</strain>
    </source>
</reference>
<keyword evidence="1" id="KW-0812">Transmembrane</keyword>